<dbReference type="InterPro" id="IPR022081">
    <property type="entry name" value="DUF3631"/>
</dbReference>
<gene>
    <name evidence="3" type="ORF">GCM10010470_62990</name>
</gene>
<accession>A0ABN3VM93</accession>
<sequence length="126" mass="13729">MRQLNADPEAPWRDLGPAGLTTARLGRLLGEFDIKSANVRFTDGSQAKGYRRGDFADAWSRYCPLPQREASHPSQASQPRSKRDASDDRDGLKRPVPPIRPTLTSIGTLGTDGTDIPFKPQGRGAA</sequence>
<organism evidence="3 4">
    <name type="scientific">Saccharopolyspora taberi</name>
    <dbReference type="NCBI Taxonomy" id="60895"/>
    <lineage>
        <taxon>Bacteria</taxon>
        <taxon>Bacillati</taxon>
        <taxon>Actinomycetota</taxon>
        <taxon>Actinomycetes</taxon>
        <taxon>Pseudonocardiales</taxon>
        <taxon>Pseudonocardiaceae</taxon>
        <taxon>Saccharopolyspora</taxon>
    </lineage>
</organism>
<proteinExistence type="predicted"/>
<reference evidence="3 4" key="1">
    <citation type="journal article" date="2019" name="Int. J. Syst. Evol. Microbiol.">
        <title>The Global Catalogue of Microorganisms (GCM) 10K type strain sequencing project: providing services to taxonomists for standard genome sequencing and annotation.</title>
        <authorList>
            <consortium name="The Broad Institute Genomics Platform"/>
            <consortium name="The Broad Institute Genome Sequencing Center for Infectious Disease"/>
            <person name="Wu L."/>
            <person name="Ma J."/>
        </authorList>
    </citation>
    <scope>NUCLEOTIDE SEQUENCE [LARGE SCALE GENOMIC DNA]</scope>
    <source>
        <strain evidence="3 4">JCM 9383</strain>
    </source>
</reference>
<feature type="domain" description="DUF3631" evidence="2">
    <location>
        <begin position="2"/>
        <end position="62"/>
    </location>
</feature>
<feature type="region of interest" description="Disordered" evidence="1">
    <location>
        <begin position="64"/>
        <end position="126"/>
    </location>
</feature>
<keyword evidence="4" id="KW-1185">Reference proteome</keyword>
<evidence type="ECO:0000256" key="1">
    <source>
        <dbReference type="SAM" id="MobiDB-lite"/>
    </source>
</evidence>
<name>A0ABN3VM93_9PSEU</name>
<dbReference type="Proteomes" id="UP001500979">
    <property type="component" value="Unassembled WGS sequence"/>
</dbReference>
<dbReference type="EMBL" id="BAAAUX010000035">
    <property type="protein sequence ID" value="GAA2819032.1"/>
    <property type="molecule type" value="Genomic_DNA"/>
</dbReference>
<evidence type="ECO:0000313" key="4">
    <source>
        <dbReference type="Proteomes" id="UP001500979"/>
    </source>
</evidence>
<comment type="caution">
    <text evidence="3">The sequence shown here is derived from an EMBL/GenBank/DDBJ whole genome shotgun (WGS) entry which is preliminary data.</text>
</comment>
<feature type="compositionally biased region" description="Basic and acidic residues" evidence="1">
    <location>
        <begin position="81"/>
        <end position="93"/>
    </location>
</feature>
<evidence type="ECO:0000313" key="3">
    <source>
        <dbReference type="EMBL" id="GAA2819032.1"/>
    </source>
</evidence>
<evidence type="ECO:0000259" key="2">
    <source>
        <dbReference type="Pfam" id="PF12307"/>
    </source>
</evidence>
<dbReference type="Pfam" id="PF12307">
    <property type="entry name" value="DUF3631"/>
    <property type="match status" value="1"/>
</dbReference>
<protein>
    <recommendedName>
        <fullName evidence="2">DUF3631 domain-containing protein</fullName>
    </recommendedName>
</protein>